<reference evidence="1" key="1">
    <citation type="submission" date="2022-07" db="EMBL/GenBank/DDBJ databases">
        <authorList>
            <person name="Macas J."/>
            <person name="Novak P."/>
            <person name="Neumann P."/>
        </authorList>
    </citation>
    <scope>NUCLEOTIDE SEQUENCE</scope>
</reference>
<protein>
    <recommendedName>
        <fullName evidence="3">Secreted protein</fullName>
    </recommendedName>
</protein>
<comment type="caution">
    <text evidence="1">The sequence shown here is derived from an EMBL/GenBank/DDBJ whole genome shotgun (WGS) entry which is preliminary data.</text>
</comment>
<evidence type="ECO:0008006" key="3">
    <source>
        <dbReference type="Google" id="ProtNLM"/>
    </source>
</evidence>
<evidence type="ECO:0000313" key="1">
    <source>
        <dbReference type="EMBL" id="CAH9131877.1"/>
    </source>
</evidence>
<accession>A0AAV0F8U0</accession>
<proteinExistence type="predicted"/>
<organism evidence="1 2">
    <name type="scientific">Cuscuta epithymum</name>
    <dbReference type="NCBI Taxonomy" id="186058"/>
    <lineage>
        <taxon>Eukaryota</taxon>
        <taxon>Viridiplantae</taxon>
        <taxon>Streptophyta</taxon>
        <taxon>Embryophyta</taxon>
        <taxon>Tracheophyta</taxon>
        <taxon>Spermatophyta</taxon>
        <taxon>Magnoliopsida</taxon>
        <taxon>eudicotyledons</taxon>
        <taxon>Gunneridae</taxon>
        <taxon>Pentapetalae</taxon>
        <taxon>asterids</taxon>
        <taxon>lamiids</taxon>
        <taxon>Solanales</taxon>
        <taxon>Convolvulaceae</taxon>
        <taxon>Cuscuteae</taxon>
        <taxon>Cuscuta</taxon>
        <taxon>Cuscuta subgen. Cuscuta</taxon>
    </lineage>
</organism>
<sequence>MVKTTAAMVKTAAAAAMVRTTAVVMKSTTVAAGVCLLFFECWHFDNKKLAFAYARSATVDGRFAVAYAEVVVIVSGSTTAVVGGW</sequence>
<dbReference type="EMBL" id="CAMAPF010000967">
    <property type="protein sequence ID" value="CAH9131877.1"/>
    <property type="molecule type" value="Genomic_DNA"/>
</dbReference>
<dbReference type="Proteomes" id="UP001152523">
    <property type="component" value="Unassembled WGS sequence"/>
</dbReference>
<dbReference type="AlphaFoldDB" id="A0AAV0F8U0"/>
<evidence type="ECO:0000313" key="2">
    <source>
        <dbReference type="Proteomes" id="UP001152523"/>
    </source>
</evidence>
<name>A0AAV0F8U0_9ASTE</name>
<keyword evidence="2" id="KW-1185">Reference proteome</keyword>
<gene>
    <name evidence="1" type="ORF">CEPIT_LOCUS31737</name>
</gene>